<dbReference type="GO" id="GO:0005829">
    <property type="term" value="C:cytosol"/>
    <property type="evidence" value="ECO:0007669"/>
    <property type="project" value="TreeGrafter"/>
</dbReference>
<feature type="domain" description="Glycosyl transferase family 3 N-terminal" evidence="5">
    <location>
        <begin position="2"/>
        <end position="63"/>
    </location>
</feature>
<comment type="pathway">
    <text evidence="3">Amino-acid biosynthesis; L-tryptophan biosynthesis; L-tryptophan from chorismate: step 2/5.</text>
</comment>
<proteinExistence type="inferred from homology"/>
<dbReference type="Proteomes" id="UP000886047">
    <property type="component" value="Unassembled WGS sequence"/>
</dbReference>
<comment type="subunit">
    <text evidence="3">Homodimer.</text>
</comment>
<evidence type="ECO:0000313" key="6">
    <source>
        <dbReference type="EMBL" id="HDR52372.1"/>
    </source>
</evidence>
<feature type="binding site" evidence="3">
    <location>
        <position position="87"/>
    </location>
    <ligand>
        <name>5-phospho-alpha-D-ribose 1-diphosphate</name>
        <dbReference type="ChEBI" id="CHEBI:58017"/>
    </ligand>
</feature>
<keyword evidence="3" id="KW-0479">Metal-binding</keyword>
<feature type="binding site" evidence="3">
    <location>
        <position position="224"/>
    </location>
    <ligand>
        <name>Mg(2+)</name>
        <dbReference type="ChEBI" id="CHEBI:18420"/>
        <label>2</label>
    </ligand>
</feature>
<feature type="binding site" evidence="3">
    <location>
        <begin position="107"/>
        <end position="115"/>
    </location>
    <ligand>
        <name>5-phospho-alpha-D-ribose 1-diphosphate</name>
        <dbReference type="ChEBI" id="CHEBI:58017"/>
    </ligand>
</feature>
<dbReference type="Pfam" id="PF02885">
    <property type="entry name" value="Glycos_trans_3N"/>
    <property type="match status" value="1"/>
</dbReference>
<dbReference type="GO" id="GO:0000162">
    <property type="term" value="P:L-tryptophan biosynthetic process"/>
    <property type="evidence" value="ECO:0007669"/>
    <property type="project" value="UniProtKB-UniRule"/>
</dbReference>
<dbReference type="InterPro" id="IPR036320">
    <property type="entry name" value="Glycosyl_Trfase_fam3_N_dom_sf"/>
</dbReference>
<feature type="binding site" evidence="3">
    <location>
        <position position="79"/>
    </location>
    <ligand>
        <name>5-phospho-alpha-D-ribose 1-diphosphate</name>
        <dbReference type="ChEBI" id="CHEBI:58017"/>
    </ligand>
</feature>
<feature type="binding site" evidence="3">
    <location>
        <begin position="89"/>
        <end position="92"/>
    </location>
    <ligand>
        <name>5-phospho-alpha-D-ribose 1-diphosphate</name>
        <dbReference type="ChEBI" id="CHEBI:58017"/>
    </ligand>
</feature>
<dbReference type="InterPro" id="IPR035902">
    <property type="entry name" value="Nuc_phospho_transferase"/>
</dbReference>
<dbReference type="EC" id="2.4.2.18" evidence="3"/>
<feature type="binding site" evidence="3">
    <location>
        <position position="165"/>
    </location>
    <ligand>
        <name>anthranilate</name>
        <dbReference type="ChEBI" id="CHEBI:16567"/>
        <label>2</label>
    </ligand>
</feature>
<comment type="caution">
    <text evidence="6">The sequence shown here is derived from an EMBL/GenBank/DDBJ whole genome shotgun (WGS) entry which is preliminary data.</text>
</comment>
<dbReference type="Gene3D" id="3.40.1030.10">
    <property type="entry name" value="Nucleoside phosphorylase/phosphoribosyltransferase catalytic domain"/>
    <property type="match status" value="1"/>
</dbReference>
<dbReference type="AlphaFoldDB" id="A0A831PMJ8"/>
<keyword evidence="3" id="KW-0057">Aromatic amino acid biosynthesis</keyword>
<keyword evidence="3" id="KW-0822">Tryptophan biosynthesis</keyword>
<feature type="binding site" evidence="3">
    <location>
        <position position="119"/>
    </location>
    <ligand>
        <name>5-phospho-alpha-D-ribose 1-diphosphate</name>
        <dbReference type="ChEBI" id="CHEBI:58017"/>
    </ligand>
</feature>
<feature type="domain" description="Glycosyl transferase family 3" evidence="4">
    <location>
        <begin position="72"/>
        <end position="320"/>
    </location>
</feature>
<gene>
    <name evidence="3 6" type="primary">trpD</name>
    <name evidence="6" type="ORF">ENN90_12240</name>
</gene>
<evidence type="ECO:0000256" key="2">
    <source>
        <dbReference type="ARBA" id="ARBA00022679"/>
    </source>
</evidence>
<comment type="cofactor">
    <cofactor evidence="3">
        <name>Mg(2+)</name>
        <dbReference type="ChEBI" id="CHEBI:18420"/>
    </cofactor>
    <text evidence="3">Binds 2 magnesium ions per monomer.</text>
</comment>
<comment type="caution">
    <text evidence="3">Lacks conserved residue(s) required for the propagation of feature annotation.</text>
</comment>
<sequence>MKEILQYLFDGNTLSREQAKASLLEVGKGMHSEAEFASFLTVFKMRPITSDELAGFRDAMAELCLVTDLSEYNAIDVVGTGGDGKNTFNISTLACFIIAGAGVNVAKHGNYAVSSTSGSSNLLELMGYKFSNDPAKLKNDLDKSNFCFMHAPLFHPAMKYIAPVRRALKVQTFFNILGPMINPSSPKYQVLGVNNTENFNHYRNVYETLDVNFTVINSNDGYDEVSLTDYTRFAQNEKEGYFSPADFGFETIQPESIYGGDSIEEAARIFMHILEGKGSKEQNNVVVANAAVGLNLVFPEKSLPECVDLAGESLKSGKALQKLKAVII</sequence>
<comment type="catalytic activity">
    <reaction evidence="3">
        <text>N-(5-phospho-beta-D-ribosyl)anthranilate + diphosphate = 5-phospho-alpha-D-ribose 1-diphosphate + anthranilate</text>
        <dbReference type="Rhea" id="RHEA:11768"/>
        <dbReference type="ChEBI" id="CHEBI:16567"/>
        <dbReference type="ChEBI" id="CHEBI:18277"/>
        <dbReference type="ChEBI" id="CHEBI:33019"/>
        <dbReference type="ChEBI" id="CHEBI:58017"/>
        <dbReference type="EC" id="2.4.2.18"/>
    </reaction>
</comment>
<dbReference type="InterPro" id="IPR017459">
    <property type="entry name" value="Glycosyl_Trfase_fam3_N_dom"/>
</dbReference>
<dbReference type="GO" id="GO:0000287">
    <property type="term" value="F:magnesium ion binding"/>
    <property type="evidence" value="ECO:0007669"/>
    <property type="project" value="UniProtKB-UniRule"/>
</dbReference>
<keyword evidence="3" id="KW-0460">Magnesium</keyword>
<dbReference type="NCBIfam" id="TIGR01245">
    <property type="entry name" value="trpD"/>
    <property type="match status" value="1"/>
</dbReference>
<keyword evidence="2 3" id="KW-0808">Transferase</keyword>
<dbReference type="InterPro" id="IPR005940">
    <property type="entry name" value="Anthranilate_Pribosyl_Tfrase"/>
</dbReference>
<protein>
    <recommendedName>
        <fullName evidence="3">Anthranilate phosphoribosyltransferase</fullName>
        <ecNumber evidence="3">2.4.2.18</ecNumber>
    </recommendedName>
</protein>
<comment type="function">
    <text evidence="3">Catalyzes the transfer of the phosphoribosyl group of 5-phosphorylribose-1-pyrophosphate (PRPP) to anthranilate to yield N-(5'-phosphoribosyl)-anthranilate (PRA).</text>
</comment>
<reference evidence="6" key="1">
    <citation type="journal article" date="2020" name="mSystems">
        <title>Genome- and Community-Level Interaction Insights into Carbon Utilization and Element Cycling Functions of Hydrothermarchaeota in Hydrothermal Sediment.</title>
        <authorList>
            <person name="Zhou Z."/>
            <person name="Liu Y."/>
            <person name="Xu W."/>
            <person name="Pan J."/>
            <person name="Luo Z.H."/>
            <person name="Li M."/>
        </authorList>
    </citation>
    <scope>NUCLEOTIDE SEQUENCE [LARGE SCALE GENOMIC DNA]</scope>
    <source>
        <strain evidence="6">SpSt-1217</strain>
    </source>
</reference>
<dbReference type="Gene3D" id="1.20.970.10">
    <property type="entry name" value="Transferase, Pyrimidine Nucleoside Phosphorylase, Chain C"/>
    <property type="match status" value="1"/>
</dbReference>
<dbReference type="PANTHER" id="PTHR43285:SF2">
    <property type="entry name" value="ANTHRANILATE PHOSPHORIBOSYLTRANSFERASE"/>
    <property type="match status" value="1"/>
</dbReference>
<comment type="similarity">
    <text evidence="3">Belongs to the anthranilate phosphoribosyltransferase family.</text>
</comment>
<feature type="binding site" evidence="3">
    <location>
        <position position="224"/>
    </location>
    <ligand>
        <name>Mg(2+)</name>
        <dbReference type="ChEBI" id="CHEBI:18420"/>
        <label>1</label>
    </ligand>
</feature>
<feature type="binding site" evidence="3">
    <location>
        <position position="223"/>
    </location>
    <ligand>
        <name>Mg(2+)</name>
        <dbReference type="ChEBI" id="CHEBI:18420"/>
        <label>2</label>
    </ligand>
</feature>
<evidence type="ECO:0000259" key="5">
    <source>
        <dbReference type="Pfam" id="PF02885"/>
    </source>
</evidence>
<keyword evidence="3" id="KW-0028">Amino-acid biosynthesis</keyword>
<dbReference type="HAMAP" id="MF_00211">
    <property type="entry name" value="TrpD"/>
    <property type="match status" value="1"/>
</dbReference>
<dbReference type="SUPFAM" id="SSF52418">
    <property type="entry name" value="Nucleoside phosphorylase/phosphoribosyltransferase catalytic domain"/>
    <property type="match status" value="1"/>
</dbReference>
<dbReference type="UniPathway" id="UPA00035">
    <property type="reaction ID" value="UER00041"/>
</dbReference>
<feature type="binding site" evidence="3">
    <location>
        <position position="110"/>
    </location>
    <ligand>
        <name>anthranilate</name>
        <dbReference type="ChEBI" id="CHEBI:16567"/>
        <label>1</label>
    </ligand>
</feature>
<evidence type="ECO:0000256" key="3">
    <source>
        <dbReference type="HAMAP-Rule" id="MF_00211"/>
    </source>
</evidence>
<keyword evidence="1 3" id="KW-0328">Glycosyltransferase</keyword>
<dbReference type="InterPro" id="IPR000312">
    <property type="entry name" value="Glycosyl_Trfase_fam3"/>
</dbReference>
<feature type="binding site" evidence="3">
    <location>
        <position position="79"/>
    </location>
    <ligand>
        <name>anthranilate</name>
        <dbReference type="ChEBI" id="CHEBI:16567"/>
        <label>1</label>
    </ligand>
</feature>
<feature type="binding site" evidence="3">
    <location>
        <position position="91"/>
    </location>
    <ligand>
        <name>Mg(2+)</name>
        <dbReference type="ChEBI" id="CHEBI:18420"/>
        <label>1</label>
    </ligand>
</feature>
<evidence type="ECO:0000256" key="1">
    <source>
        <dbReference type="ARBA" id="ARBA00022676"/>
    </source>
</evidence>
<dbReference type="EMBL" id="DSDK01000678">
    <property type="protein sequence ID" value="HDR52372.1"/>
    <property type="molecule type" value="Genomic_DNA"/>
</dbReference>
<accession>A0A831PMJ8</accession>
<dbReference type="SUPFAM" id="SSF47648">
    <property type="entry name" value="Nucleoside phosphorylase/phosphoribosyltransferase N-terminal domain"/>
    <property type="match status" value="1"/>
</dbReference>
<dbReference type="PANTHER" id="PTHR43285">
    <property type="entry name" value="ANTHRANILATE PHOSPHORIBOSYLTRANSFERASE"/>
    <property type="match status" value="1"/>
</dbReference>
<feature type="binding site" evidence="3">
    <location>
        <begin position="82"/>
        <end position="83"/>
    </location>
    <ligand>
        <name>5-phospho-alpha-D-ribose 1-diphosphate</name>
        <dbReference type="ChEBI" id="CHEBI:58017"/>
    </ligand>
</feature>
<dbReference type="Pfam" id="PF00591">
    <property type="entry name" value="Glycos_transf_3"/>
    <property type="match status" value="1"/>
</dbReference>
<name>A0A831PMJ8_9BACT</name>
<organism evidence="6">
    <name type="scientific">Mariniphaga anaerophila</name>
    <dbReference type="NCBI Taxonomy" id="1484053"/>
    <lineage>
        <taxon>Bacteria</taxon>
        <taxon>Pseudomonadati</taxon>
        <taxon>Bacteroidota</taxon>
        <taxon>Bacteroidia</taxon>
        <taxon>Marinilabiliales</taxon>
        <taxon>Prolixibacteraceae</taxon>
        <taxon>Mariniphaga</taxon>
    </lineage>
</organism>
<evidence type="ECO:0000259" key="4">
    <source>
        <dbReference type="Pfam" id="PF00591"/>
    </source>
</evidence>
<dbReference type="GO" id="GO:0004048">
    <property type="term" value="F:anthranilate phosphoribosyltransferase activity"/>
    <property type="evidence" value="ECO:0007669"/>
    <property type="project" value="UniProtKB-UniRule"/>
</dbReference>